<proteinExistence type="predicted"/>
<evidence type="ECO:0008006" key="4">
    <source>
        <dbReference type="Google" id="ProtNLM"/>
    </source>
</evidence>
<organism evidence="2 3">
    <name type="scientific">Plenodomus tracheiphilus IPT5</name>
    <dbReference type="NCBI Taxonomy" id="1408161"/>
    <lineage>
        <taxon>Eukaryota</taxon>
        <taxon>Fungi</taxon>
        <taxon>Dikarya</taxon>
        <taxon>Ascomycota</taxon>
        <taxon>Pezizomycotina</taxon>
        <taxon>Dothideomycetes</taxon>
        <taxon>Pleosporomycetidae</taxon>
        <taxon>Pleosporales</taxon>
        <taxon>Pleosporineae</taxon>
        <taxon>Leptosphaeriaceae</taxon>
        <taxon>Plenodomus</taxon>
    </lineage>
</organism>
<sequence length="625" mass="69044">MAVTPHRIVQTSTEVKKQYKKNTTALPARQQKQLERGLELDQRAARLRESEQKRKAAKKKRGEKDAKEERARQQMGVGLATQMIGYSHTQAQLKNGMEAFLGVNKRRDEDKRKKESKLTKKLEAIAQEIEKEPWDDEEADDVALRITEANSSFGQQWSDDDLDDDSLLLAHDLVVSDPVEDAPVFAQNQRTLAPSVGLIPPTHALTKYDTSFVRNHGPINKAVEAELDKLPEELVELLSHDISMRLPEWDPASGLLHKLNPVGLPPHRLRVKVGCIVKLLRDFTSSSQLSKSQHLRILRADNDRLDCLDLDGQLKGTKTILTRVPFLANYRNQALYPFQRTQFPIRVATDYSPANIPRDTAQSGFKLPAIPGRLAAHSLLKRVASPVPKANLSPGFKVPGLQASKTAPSELDLARHACTGQVFSHSGTQIARELSVETPQPLATTPGLLPPMSTQDLDFSMEDLEDGVPPVSAVITSIETVAKVEKAIISKPDIAAKMEQPGRIEAKQDASASRPTPSAVDPRRRKSPGAPPKITGRTKGRRVIDPAIDLRNLRPSQKPPSVGDKPGLKRKAHATSAPPPKRNCAPAPRPVLPTKSVITLKAYDLNDFMMSTQDALCFFDNLEDD</sequence>
<feature type="compositionally biased region" description="Pro residues" evidence="1">
    <location>
        <begin position="577"/>
        <end position="591"/>
    </location>
</feature>
<feature type="region of interest" description="Disordered" evidence="1">
    <location>
        <begin position="1"/>
        <end position="73"/>
    </location>
</feature>
<evidence type="ECO:0000256" key="1">
    <source>
        <dbReference type="SAM" id="MobiDB-lite"/>
    </source>
</evidence>
<evidence type="ECO:0000313" key="3">
    <source>
        <dbReference type="Proteomes" id="UP000799423"/>
    </source>
</evidence>
<dbReference type="OrthoDB" id="3691720at2759"/>
<keyword evidence="3" id="KW-1185">Reference proteome</keyword>
<reference evidence="2" key="1">
    <citation type="submission" date="2020-01" db="EMBL/GenBank/DDBJ databases">
        <authorList>
            <consortium name="DOE Joint Genome Institute"/>
            <person name="Haridas S."/>
            <person name="Albert R."/>
            <person name="Binder M."/>
            <person name="Bloem J."/>
            <person name="Labutti K."/>
            <person name="Salamov A."/>
            <person name="Andreopoulos B."/>
            <person name="Baker S.E."/>
            <person name="Barry K."/>
            <person name="Bills G."/>
            <person name="Bluhm B.H."/>
            <person name="Cannon C."/>
            <person name="Castanera R."/>
            <person name="Culley D.E."/>
            <person name="Daum C."/>
            <person name="Ezra D."/>
            <person name="Gonzalez J.B."/>
            <person name="Henrissat B."/>
            <person name="Kuo A."/>
            <person name="Liang C."/>
            <person name="Lipzen A."/>
            <person name="Lutzoni F."/>
            <person name="Magnuson J."/>
            <person name="Mondo S."/>
            <person name="Nolan M."/>
            <person name="Ohm R."/>
            <person name="Pangilinan J."/>
            <person name="Park H.-J."/>
            <person name="Ramirez L."/>
            <person name="Alfaro M."/>
            <person name="Sun H."/>
            <person name="Tritt A."/>
            <person name="Yoshinaga Y."/>
            <person name="Zwiers L.-H."/>
            <person name="Turgeon B.G."/>
            <person name="Goodwin S.B."/>
            <person name="Spatafora J.W."/>
            <person name="Crous P.W."/>
            <person name="Grigoriev I.V."/>
        </authorList>
    </citation>
    <scope>NUCLEOTIDE SEQUENCE</scope>
    <source>
        <strain evidence="2">IPT5</strain>
    </source>
</reference>
<gene>
    <name evidence="2" type="ORF">T440DRAFT_488033</name>
</gene>
<accession>A0A6A7BAS4</accession>
<dbReference type="EMBL" id="MU006298">
    <property type="protein sequence ID" value="KAF2852463.1"/>
    <property type="molecule type" value="Genomic_DNA"/>
</dbReference>
<feature type="compositionally biased region" description="Basic and acidic residues" evidence="1">
    <location>
        <begin position="499"/>
        <end position="508"/>
    </location>
</feature>
<name>A0A6A7BAS4_9PLEO</name>
<feature type="region of interest" description="Disordered" evidence="1">
    <location>
        <begin position="499"/>
        <end position="591"/>
    </location>
</feature>
<dbReference type="AlphaFoldDB" id="A0A6A7BAS4"/>
<protein>
    <recommendedName>
        <fullName evidence="4">ATP-dependent DNA helicase</fullName>
    </recommendedName>
</protein>
<feature type="compositionally biased region" description="Basic and acidic residues" evidence="1">
    <location>
        <begin position="32"/>
        <end position="54"/>
    </location>
</feature>
<dbReference type="Proteomes" id="UP000799423">
    <property type="component" value="Unassembled WGS sequence"/>
</dbReference>
<evidence type="ECO:0000313" key="2">
    <source>
        <dbReference type="EMBL" id="KAF2852463.1"/>
    </source>
</evidence>
<feature type="compositionally biased region" description="Basic and acidic residues" evidence="1">
    <location>
        <begin position="62"/>
        <end position="72"/>
    </location>
</feature>